<sequence length="175" mass="18886">MANSTNAPSHPSYAEILKDNALPQTEEEKAAPLPPQVEPVFAEQHPQRDEKVVVLDEQDAGSYLHPGVPGEDDGKEETHGKKKGANKKKEVEKEYKGFIEKVSGFFTGGGKTSACAAISLDLAGIGALSAYLLNRRQTESLTNRSLYTCTALAGILLATTAIVYKKPKVCKRKTT</sequence>
<evidence type="ECO:0000256" key="2">
    <source>
        <dbReference type="SAM" id="Phobius"/>
    </source>
</evidence>
<gene>
    <name evidence="3" type="ORF">SOMG_00951</name>
</gene>
<proteinExistence type="predicted"/>
<dbReference type="KEGG" id="som:SOMG_00951"/>
<feature type="transmembrane region" description="Helical" evidence="2">
    <location>
        <begin position="145"/>
        <end position="164"/>
    </location>
</feature>
<organism evidence="3 4">
    <name type="scientific">Schizosaccharomyces osmophilus</name>
    <dbReference type="NCBI Taxonomy" id="2545709"/>
    <lineage>
        <taxon>Eukaryota</taxon>
        <taxon>Fungi</taxon>
        <taxon>Dikarya</taxon>
        <taxon>Ascomycota</taxon>
        <taxon>Taphrinomycotina</taxon>
        <taxon>Schizosaccharomycetes</taxon>
        <taxon>Schizosaccharomycetales</taxon>
        <taxon>Schizosaccharomycetaceae</taxon>
        <taxon>Schizosaccharomyces</taxon>
    </lineage>
</organism>
<accession>A0AAE9WAC7</accession>
<evidence type="ECO:0000256" key="1">
    <source>
        <dbReference type="SAM" id="MobiDB-lite"/>
    </source>
</evidence>
<keyword evidence="2" id="KW-0812">Transmembrane</keyword>
<keyword evidence="2" id="KW-1133">Transmembrane helix</keyword>
<feature type="region of interest" description="Disordered" evidence="1">
    <location>
        <begin position="1"/>
        <end position="89"/>
    </location>
</feature>
<dbReference type="Proteomes" id="UP001212411">
    <property type="component" value="Chromosome 1"/>
</dbReference>
<dbReference type="EMBL" id="CP115611">
    <property type="protein sequence ID" value="WBW72298.1"/>
    <property type="molecule type" value="Genomic_DNA"/>
</dbReference>
<name>A0AAE9WAC7_9SCHI</name>
<evidence type="ECO:0000313" key="3">
    <source>
        <dbReference type="EMBL" id="WBW72298.1"/>
    </source>
</evidence>
<feature type="compositionally biased region" description="Basic and acidic residues" evidence="1">
    <location>
        <begin position="45"/>
        <end position="54"/>
    </location>
</feature>
<protein>
    <submittedName>
        <fullName evidence="3">Schizosaccharomyces specific protein</fullName>
    </submittedName>
</protein>
<keyword evidence="2" id="KW-0472">Membrane</keyword>
<evidence type="ECO:0000313" key="4">
    <source>
        <dbReference type="Proteomes" id="UP001212411"/>
    </source>
</evidence>
<reference evidence="3 4" key="1">
    <citation type="journal article" date="2023" name="G3 (Bethesda)">
        <title>A high-quality reference genome for the fission yeast Schizosaccharomyces osmophilus.</title>
        <authorList>
            <person name="Jia G.S."/>
            <person name="Zhang W.C."/>
            <person name="Liang Y."/>
            <person name="Liu X.H."/>
            <person name="Rhind N."/>
            <person name="Pidoux A."/>
            <person name="Brysch-Herzberg M."/>
            <person name="Du L.L."/>
        </authorList>
    </citation>
    <scope>NUCLEOTIDE SEQUENCE [LARGE SCALE GENOMIC DNA]</scope>
    <source>
        <strain evidence="3 4">CBS 15793</strain>
    </source>
</reference>
<dbReference type="RefSeq" id="XP_056036541.1">
    <property type="nucleotide sequence ID" value="XM_056179744.1"/>
</dbReference>
<dbReference type="GeneID" id="80874433"/>
<dbReference type="AlphaFoldDB" id="A0AAE9WAC7"/>
<keyword evidence="4" id="KW-1185">Reference proteome</keyword>